<dbReference type="Proteomes" id="UP001165960">
    <property type="component" value="Unassembled WGS sequence"/>
</dbReference>
<keyword evidence="2" id="KW-1185">Reference proteome</keyword>
<accession>A0ACC2SR62</accession>
<sequence length="190" mass="20973">MVGIAIIAFFALAYISYWTQEADKTMSVGSQTEGRVANDGQAVLVPGTVMNFGTYKFHGGQLPLLDFDANKLCIPEGRCFAINSIFYWLPATKFLQRNCQAHNCTAELVFDISGGISIDHIGPSFLVGNSSASKCPNTSSFDTDIHWYKQVYVTLSYTDFFPYTKKTLGSYKKMTVPLVKDCSAIILSND</sequence>
<name>A0ACC2SR62_9FUNG</name>
<dbReference type="EMBL" id="QTSX02004405">
    <property type="protein sequence ID" value="KAJ9064884.1"/>
    <property type="molecule type" value="Genomic_DNA"/>
</dbReference>
<comment type="caution">
    <text evidence="1">The sequence shown here is derived from an EMBL/GenBank/DDBJ whole genome shotgun (WGS) entry which is preliminary data.</text>
</comment>
<reference evidence="1" key="1">
    <citation type="submission" date="2022-04" db="EMBL/GenBank/DDBJ databases">
        <title>Genome of the entomopathogenic fungus Entomophthora muscae.</title>
        <authorList>
            <person name="Elya C."/>
            <person name="Lovett B.R."/>
            <person name="Lee E."/>
            <person name="Macias A.M."/>
            <person name="Hajek A.E."/>
            <person name="De Bivort B.L."/>
            <person name="Kasson M.T."/>
            <person name="De Fine Licht H.H."/>
            <person name="Stajich J.E."/>
        </authorList>
    </citation>
    <scope>NUCLEOTIDE SEQUENCE</scope>
    <source>
        <strain evidence="1">Berkeley</strain>
    </source>
</reference>
<proteinExistence type="predicted"/>
<protein>
    <submittedName>
        <fullName evidence="1">Uncharacterized protein</fullName>
    </submittedName>
</protein>
<evidence type="ECO:0000313" key="2">
    <source>
        <dbReference type="Proteomes" id="UP001165960"/>
    </source>
</evidence>
<evidence type="ECO:0000313" key="1">
    <source>
        <dbReference type="EMBL" id="KAJ9064884.1"/>
    </source>
</evidence>
<gene>
    <name evidence="1" type="ORF">DSO57_1025607</name>
</gene>
<organism evidence="1 2">
    <name type="scientific">Entomophthora muscae</name>
    <dbReference type="NCBI Taxonomy" id="34485"/>
    <lineage>
        <taxon>Eukaryota</taxon>
        <taxon>Fungi</taxon>
        <taxon>Fungi incertae sedis</taxon>
        <taxon>Zoopagomycota</taxon>
        <taxon>Entomophthoromycotina</taxon>
        <taxon>Entomophthoromycetes</taxon>
        <taxon>Entomophthorales</taxon>
        <taxon>Entomophthoraceae</taxon>
        <taxon>Entomophthora</taxon>
    </lineage>
</organism>